<feature type="compositionally biased region" description="Basic residues" evidence="3">
    <location>
        <begin position="169"/>
        <end position="187"/>
    </location>
</feature>
<dbReference type="AlphaFoldDB" id="A0A452T418"/>
<reference evidence="5" key="1">
    <citation type="submission" date="2019-03" db="UniProtKB">
        <authorList>
            <consortium name="Ensembl"/>
        </authorList>
    </citation>
    <scope>IDENTIFICATION</scope>
</reference>
<feature type="compositionally biased region" description="Polar residues" evidence="3">
    <location>
        <begin position="87"/>
        <end position="121"/>
    </location>
</feature>
<dbReference type="Pfam" id="PF15303">
    <property type="entry name" value="RNF111_N"/>
    <property type="match status" value="1"/>
</dbReference>
<evidence type="ECO:0000256" key="2">
    <source>
        <dbReference type="ARBA" id="ARBA00023242"/>
    </source>
</evidence>
<dbReference type="GO" id="GO:0005634">
    <property type="term" value="C:nucleus"/>
    <property type="evidence" value="ECO:0007669"/>
    <property type="project" value="UniProtKB-SubCell"/>
</dbReference>
<dbReference type="InterPro" id="IPR029306">
    <property type="entry name" value="RNF111_N"/>
</dbReference>
<accession>A0A452T418</accession>
<dbReference type="PANTHER" id="PTHR16200">
    <property type="entry name" value="RING ZINC FINGER"/>
    <property type="match status" value="1"/>
</dbReference>
<feature type="compositionally biased region" description="Basic and acidic residues" evidence="3">
    <location>
        <begin position="23"/>
        <end position="32"/>
    </location>
</feature>
<feature type="compositionally biased region" description="Low complexity" evidence="3">
    <location>
        <begin position="203"/>
        <end position="219"/>
    </location>
</feature>
<protein>
    <recommendedName>
        <fullName evidence="4">E3 ubiquitin-protein ligase Arkadia N-terminal domain-containing protein</fullName>
    </recommendedName>
</protein>
<comment type="subcellular location">
    <subcellularLocation>
        <location evidence="1">Nucleus</location>
    </subcellularLocation>
</comment>
<dbReference type="InterPro" id="IPR051073">
    <property type="entry name" value="ZNRF3_Arkadia_E3_ligases"/>
</dbReference>
<dbReference type="Ensembl" id="ENSUMAT00000003331.1">
    <property type="protein sequence ID" value="ENSUMAP00000002693.1"/>
    <property type="gene ID" value="ENSUMAG00000002382.1"/>
</dbReference>
<proteinExistence type="predicted"/>
<name>A0A452T418_URSMA</name>
<sequence length="395" mass="42931">MKMEEAVGKVEELIESEVPAKTSEQETAKEEDGSVELESQVQKDGVVDSTVLSSMPCLLMELRRDSSESQLASTESDKPTTGRVYESDSSNHCMLSPSSSGHLADSDTLSSAEENEPSQAETAVEGDPSGVSGATVGRKSRRSRSESETSTMAAKKNRQSSDKQNGRVAKVKGHRSQKHKERIRLLRQKREAAARKKYNLLQDSSTSDSDLTCDSSTSSSDDDEEVSGSSKTITAEIPGHLDPGFLASDKTSAGNAPLNEEINIASSDSEVEIVGVQEHARCVHPRGGVIQSVSSWKHGSGTQYVSTRQTQSWTAVTPQQTWASPAEVVDLTLDEDSRQQSPREVCPFPGLVCSRGKRKATVTLRSPLGCQLTLPFSAECLRRSRILSREIQTWR</sequence>
<dbReference type="GeneTree" id="ENSGT00390000016167"/>
<feature type="compositionally biased region" description="Basic and acidic residues" evidence="3">
    <location>
        <begin position="1"/>
        <end position="12"/>
    </location>
</feature>
<evidence type="ECO:0000256" key="1">
    <source>
        <dbReference type="ARBA" id="ARBA00004123"/>
    </source>
</evidence>
<evidence type="ECO:0000256" key="3">
    <source>
        <dbReference type="SAM" id="MobiDB-lite"/>
    </source>
</evidence>
<evidence type="ECO:0000259" key="4">
    <source>
        <dbReference type="Pfam" id="PF15303"/>
    </source>
</evidence>
<feature type="domain" description="E3 ubiquitin-protein ligase Arkadia N-terminal" evidence="4">
    <location>
        <begin position="86"/>
        <end position="225"/>
    </location>
</feature>
<feature type="region of interest" description="Disordered" evidence="3">
    <location>
        <begin position="1"/>
        <end position="42"/>
    </location>
</feature>
<evidence type="ECO:0000313" key="5">
    <source>
        <dbReference type="Ensembl" id="ENSUMAP00000002693"/>
    </source>
</evidence>
<gene>
    <name evidence="5" type="primary">C18orf25</name>
</gene>
<organism evidence="5">
    <name type="scientific">Ursus maritimus</name>
    <name type="common">Polar bear</name>
    <name type="synonym">Thalarctos maritimus</name>
    <dbReference type="NCBI Taxonomy" id="29073"/>
    <lineage>
        <taxon>Eukaryota</taxon>
        <taxon>Metazoa</taxon>
        <taxon>Chordata</taxon>
        <taxon>Craniata</taxon>
        <taxon>Vertebrata</taxon>
        <taxon>Euteleostomi</taxon>
        <taxon>Mammalia</taxon>
        <taxon>Eutheria</taxon>
        <taxon>Laurasiatheria</taxon>
        <taxon>Carnivora</taxon>
        <taxon>Caniformia</taxon>
        <taxon>Ursidae</taxon>
        <taxon>Ursus</taxon>
    </lineage>
</organism>
<feature type="region of interest" description="Disordered" evidence="3">
    <location>
        <begin position="62"/>
        <end position="253"/>
    </location>
</feature>
<keyword evidence="2" id="KW-0539">Nucleus</keyword>